<reference evidence="1" key="1">
    <citation type="journal article" date="2020" name="Stud. Mycol.">
        <title>101 Dothideomycetes genomes: a test case for predicting lifestyles and emergence of pathogens.</title>
        <authorList>
            <person name="Haridas S."/>
            <person name="Albert R."/>
            <person name="Binder M."/>
            <person name="Bloem J."/>
            <person name="Labutti K."/>
            <person name="Salamov A."/>
            <person name="Andreopoulos B."/>
            <person name="Baker S."/>
            <person name="Barry K."/>
            <person name="Bills G."/>
            <person name="Bluhm B."/>
            <person name="Cannon C."/>
            <person name="Castanera R."/>
            <person name="Culley D."/>
            <person name="Daum C."/>
            <person name="Ezra D."/>
            <person name="Gonzalez J."/>
            <person name="Henrissat B."/>
            <person name="Kuo A."/>
            <person name="Liang C."/>
            <person name="Lipzen A."/>
            <person name="Lutzoni F."/>
            <person name="Magnuson J."/>
            <person name="Mondo S."/>
            <person name="Nolan M."/>
            <person name="Ohm R."/>
            <person name="Pangilinan J."/>
            <person name="Park H.-J."/>
            <person name="Ramirez L."/>
            <person name="Alfaro M."/>
            <person name="Sun H."/>
            <person name="Tritt A."/>
            <person name="Yoshinaga Y."/>
            <person name="Zwiers L.-H."/>
            <person name="Turgeon B."/>
            <person name="Goodwin S."/>
            <person name="Spatafora J."/>
            <person name="Crous P."/>
            <person name="Grigoriev I."/>
        </authorList>
    </citation>
    <scope>NUCLEOTIDE SEQUENCE</scope>
    <source>
        <strain evidence="1">CBS 110217</strain>
    </source>
</reference>
<evidence type="ECO:0000313" key="1">
    <source>
        <dbReference type="EMBL" id="KAF2025896.1"/>
    </source>
</evidence>
<accession>A0A9P4H392</accession>
<evidence type="ECO:0000313" key="2">
    <source>
        <dbReference type="Proteomes" id="UP000799777"/>
    </source>
</evidence>
<comment type="caution">
    <text evidence="1">The sequence shown here is derived from an EMBL/GenBank/DDBJ whole genome shotgun (WGS) entry which is preliminary data.</text>
</comment>
<name>A0A9P4H392_9PLEO</name>
<protein>
    <submittedName>
        <fullName evidence="1">Uncharacterized protein</fullName>
    </submittedName>
</protein>
<sequence>MLMSTLSCSHEETSQLIARCLNAVFESSSIVALTMATSMGTVPIQLQETVCELNASGVAANVPSVSNYRIIEVDYLTSSSVQGMQLAEPTQEDDRTVERQMAIGAKAPDIGVTLTHQPQQQFPTGPPAHRSRSKSLGNIAVMNKATTTSTYETSPQLKPWLQSSIDSRLRARPVPLSE</sequence>
<proteinExistence type="predicted"/>
<gene>
    <name evidence="1" type="ORF">EK21DRAFT_92854</name>
</gene>
<dbReference type="AlphaFoldDB" id="A0A9P4H392"/>
<organism evidence="1 2">
    <name type="scientific">Setomelanomma holmii</name>
    <dbReference type="NCBI Taxonomy" id="210430"/>
    <lineage>
        <taxon>Eukaryota</taxon>
        <taxon>Fungi</taxon>
        <taxon>Dikarya</taxon>
        <taxon>Ascomycota</taxon>
        <taxon>Pezizomycotina</taxon>
        <taxon>Dothideomycetes</taxon>
        <taxon>Pleosporomycetidae</taxon>
        <taxon>Pleosporales</taxon>
        <taxon>Pleosporineae</taxon>
        <taxon>Phaeosphaeriaceae</taxon>
        <taxon>Setomelanomma</taxon>
    </lineage>
</organism>
<dbReference type="EMBL" id="ML978254">
    <property type="protein sequence ID" value="KAF2025896.1"/>
    <property type="molecule type" value="Genomic_DNA"/>
</dbReference>
<keyword evidence="2" id="KW-1185">Reference proteome</keyword>
<dbReference type="Proteomes" id="UP000799777">
    <property type="component" value="Unassembled WGS sequence"/>
</dbReference>
<dbReference type="OrthoDB" id="444631at2759"/>